<dbReference type="PANTHER" id="PTHR37483">
    <property type="entry name" value="UPF0125 PROTEIN RATB"/>
    <property type="match status" value="1"/>
</dbReference>
<dbReference type="InterPro" id="IPR005346">
    <property type="entry name" value="RnfH"/>
</dbReference>
<name>A0A7W7XYZ3_9GAMM</name>
<protein>
    <recommendedName>
        <fullName evidence="2">UPF0125 protein HNQ58_000899</fullName>
    </recommendedName>
</protein>
<dbReference type="SUPFAM" id="SSF54285">
    <property type="entry name" value="MoaD/ThiS"/>
    <property type="match status" value="1"/>
</dbReference>
<dbReference type="InterPro" id="IPR016155">
    <property type="entry name" value="Mopterin_synth/thiamin_S_b"/>
</dbReference>
<dbReference type="Pfam" id="PF03658">
    <property type="entry name" value="Ub-RnfH"/>
    <property type="match status" value="1"/>
</dbReference>
<dbReference type="HAMAP" id="MF_00460">
    <property type="entry name" value="UPF0125_RnfH"/>
    <property type="match status" value="1"/>
</dbReference>
<organism evidence="3 4">
    <name type="scientific">Rehaibacterium terrae</name>
    <dbReference type="NCBI Taxonomy" id="1341696"/>
    <lineage>
        <taxon>Bacteria</taxon>
        <taxon>Pseudomonadati</taxon>
        <taxon>Pseudomonadota</taxon>
        <taxon>Gammaproteobacteria</taxon>
        <taxon>Lysobacterales</taxon>
        <taxon>Lysobacteraceae</taxon>
        <taxon>Rehaibacterium</taxon>
    </lineage>
</organism>
<dbReference type="AlphaFoldDB" id="A0A7W7XYZ3"/>
<evidence type="ECO:0000313" key="3">
    <source>
        <dbReference type="EMBL" id="MBB5015022.1"/>
    </source>
</evidence>
<accession>A0A7W7XYZ3</accession>
<comment type="caution">
    <text evidence="3">The sequence shown here is derived from an EMBL/GenBank/DDBJ whole genome shotgun (WGS) entry which is preliminary data.</text>
</comment>
<proteinExistence type="inferred from homology"/>
<dbReference type="PANTHER" id="PTHR37483:SF1">
    <property type="entry name" value="UPF0125 PROTEIN RATB"/>
    <property type="match status" value="1"/>
</dbReference>
<evidence type="ECO:0000256" key="1">
    <source>
        <dbReference type="ARBA" id="ARBA00010645"/>
    </source>
</evidence>
<dbReference type="NCBIfam" id="NF002490">
    <property type="entry name" value="PRK01777.1"/>
    <property type="match status" value="1"/>
</dbReference>
<gene>
    <name evidence="3" type="ORF">HNQ58_000899</name>
</gene>
<keyword evidence="4" id="KW-1185">Reference proteome</keyword>
<dbReference type="Proteomes" id="UP000519004">
    <property type="component" value="Unassembled WGS sequence"/>
</dbReference>
<dbReference type="EMBL" id="JACHHX010000004">
    <property type="protein sequence ID" value="MBB5015022.1"/>
    <property type="molecule type" value="Genomic_DNA"/>
</dbReference>
<evidence type="ECO:0000313" key="4">
    <source>
        <dbReference type="Proteomes" id="UP000519004"/>
    </source>
</evidence>
<sequence length="99" mass="10813">MAEGAIRVEVIYALPERHWSAQVALAEGATVEQAIAASGLAAQVPGLVVDPKRLAIYGRPVMPQTLLRDGDRVEILRPLLADPKEVRRQRVERERHGGG</sequence>
<dbReference type="Gene3D" id="3.10.20.280">
    <property type="entry name" value="RnfH-like"/>
    <property type="match status" value="1"/>
</dbReference>
<comment type="similarity">
    <text evidence="1 2">Belongs to the UPF0125 (RnfH) family.</text>
</comment>
<dbReference type="RefSeq" id="WP_183947586.1">
    <property type="nucleotide sequence ID" value="NZ_JACHHX010000004.1"/>
</dbReference>
<evidence type="ECO:0000256" key="2">
    <source>
        <dbReference type="HAMAP-Rule" id="MF_00460"/>
    </source>
</evidence>
<dbReference type="InterPro" id="IPR037021">
    <property type="entry name" value="RnfH_sf"/>
</dbReference>
<reference evidence="3 4" key="1">
    <citation type="submission" date="2020-08" db="EMBL/GenBank/DDBJ databases">
        <title>Genomic Encyclopedia of Type Strains, Phase IV (KMG-IV): sequencing the most valuable type-strain genomes for metagenomic binning, comparative biology and taxonomic classification.</title>
        <authorList>
            <person name="Goeker M."/>
        </authorList>
    </citation>
    <scope>NUCLEOTIDE SEQUENCE [LARGE SCALE GENOMIC DNA]</scope>
    <source>
        <strain evidence="3 4">DSM 25897</strain>
    </source>
</reference>